<evidence type="ECO:0000313" key="2">
    <source>
        <dbReference type="Proteomes" id="UP000032408"/>
    </source>
</evidence>
<organism evidence="1 2">
    <name type="scientific">Nitrosopumilus adriaticus</name>
    <dbReference type="NCBI Taxonomy" id="1580092"/>
    <lineage>
        <taxon>Archaea</taxon>
        <taxon>Nitrososphaerota</taxon>
        <taxon>Nitrososphaeria</taxon>
        <taxon>Nitrosopumilales</taxon>
        <taxon>Nitrosopumilaceae</taxon>
        <taxon>Nitrosopumilus</taxon>
    </lineage>
</organism>
<accession>A0A0D5C1P3</accession>
<dbReference type="KEGG" id="nin:NADRNF5_0601"/>
<reference evidence="2" key="1">
    <citation type="submission" date="2015-03" db="EMBL/GenBank/DDBJ databases">
        <title>Characterization of two novel Thaumarchaeota isolated from the Northern Adriatic Sea.</title>
        <authorList>
            <person name="Bayer B."/>
            <person name="Vojvoda J."/>
            <person name="Offre P."/>
            <person name="Srivastava A."/>
            <person name="Elisabeth N."/>
            <person name="Garcia J.A.L."/>
            <person name="Schleper C."/>
            <person name="Herndl G.J."/>
        </authorList>
    </citation>
    <scope>NUCLEOTIDE SEQUENCE [LARGE SCALE GENOMIC DNA]</scope>
    <source>
        <strain evidence="2">NF5</strain>
    </source>
</reference>
<dbReference type="Proteomes" id="UP000032408">
    <property type="component" value="Chromosome"/>
</dbReference>
<dbReference type="AlphaFoldDB" id="A0A0D5C1P3"/>
<proteinExistence type="predicted"/>
<dbReference type="EMBL" id="CP011070">
    <property type="protein sequence ID" value="AJW70297.1"/>
    <property type="molecule type" value="Genomic_DNA"/>
</dbReference>
<sequence length="194" mass="22187">MTAMETLLASPFEKTFSDFVSYDEITKIKNSLFEQHHMTLLSSIKDFEKFQTITGQVLGDDCTPLIKKTLDVICRLESKARHTVEIKDESLKSAILESFDDPVKKQILDIAFDYPITIWEIVSRAKKDTENISENISYLISHGLLATNDLGDSEHNKKYYSTIDSFEVKVDDDEFNMYVTINEIANSDPLKIIC</sequence>
<name>A0A0D5C1P3_9ARCH</name>
<protein>
    <submittedName>
        <fullName evidence="1">Uncharacterized protein</fullName>
    </submittedName>
</protein>
<dbReference type="GeneID" id="24819834"/>
<dbReference type="OrthoDB" id="2979at2157"/>
<gene>
    <name evidence="1" type="ORF">NADRNF5_0601</name>
</gene>
<dbReference type="STRING" id="1580092.NADRNF5_0601"/>
<dbReference type="RefSeq" id="WP_048115556.1">
    <property type="nucleotide sequence ID" value="NZ_CP011070.1"/>
</dbReference>
<evidence type="ECO:0000313" key="1">
    <source>
        <dbReference type="EMBL" id="AJW70297.1"/>
    </source>
</evidence>
<keyword evidence="2" id="KW-1185">Reference proteome</keyword>
<reference evidence="1 2" key="2">
    <citation type="journal article" date="2016" name="ISME J.">
        <title>Physiological and genomic characterization of two novel marine thaumarchaeal strains indicates niche differentiation.</title>
        <authorList>
            <person name="Bayer B."/>
            <person name="Vojvoda J."/>
            <person name="Offre P."/>
            <person name="Alves R.J."/>
            <person name="Elisabeth N.H."/>
            <person name="Garcia J.A."/>
            <person name="Volland J.M."/>
            <person name="Srivastava A."/>
            <person name="Schleper C."/>
            <person name="Herndl G.J."/>
        </authorList>
    </citation>
    <scope>NUCLEOTIDE SEQUENCE [LARGE SCALE GENOMIC DNA]</scope>
    <source>
        <strain evidence="1 2">NF5</strain>
    </source>
</reference>
<dbReference type="HOGENOM" id="CLU_1399690_0_0_2"/>